<comment type="caution">
    <text evidence="2">The sequence shown here is derived from an EMBL/GenBank/DDBJ whole genome shotgun (WGS) entry which is preliminary data.</text>
</comment>
<dbReference type="Proteomes" id="UP001457282">
    <property type="component" value="Unassembled WGS sequence"/>
</dbReference>
<dbReference type="EMBL" id="JBEDUW010000003">
    <property type="protein sequence ID" value="KAK9940826.1"/>
    <property type="molecule type" value="Genomic_DNA"/>
</dbReference>
<dbReference type="AlphaFoldDB" id="A0AAW1XX57"/>
<gene>
    <name evidence="2" type="ORF">M0R45_017467</name>
</gene>
<organism evidence="2 3">
    <name type="scientific">Rubus argutus</name>
    <name type="common">Southern blackberry</name>
    <dbReference type="NCBI Taxonomy" id="59490"/>
    <lineage>
        <taxon>Eukaryota</taxon>
        <taxon>Viridiplantae</taxon>
        <taxon>Streptophyta</taxon>
        <taxon>Embryophyta</taxon>
        <taxon>Tracheophyta</taxon>
        <taxon>Spermatophyta</taxon>
        <taxon>Magnoliopsida</taxon>
        <taxon>eudicotyledons</taxon>
        <taxon>Gunneridae</taxon>
        <taxon>Pentapetalae</taxon>
        <taxon>rosids</taxon>
        <taxon>fabids</taxon>
        <taxon>Rosales</taxon>
        <taxon>Rosaceae</taxon>
        <taxon>Rosoideae</taxon>
        <taxon>Rosoideae incertae sedis</taxon>
        <taxon>Rubus</taxon>
    </lineage>
</organism>
<reference evidence="2 3" key="1">
    <citation type="journal article" date="2023" name="G3 (Bethesda)">
        <title>A chromosome-length genome assembly and annotation of blackberry (Rubus argutus, cv. 'Hillquist').</title>
        <authorList>
            <person name="Bruna T."/>
            <person name="Aryal R."/>
            <person name="Dudchenko O."/>
            <person name="Sargent D.J."/>
            <person name="Mead D."/>
            <person name="Buti M."/>
            <person name="Cavallini A."/>
            <person name="Hytonen T."/>
            <person name="Andres J."/>
            <person name="Pham M."/>
            <person name="Weisz D."/>
            <person name="Mascagni F."/>
            <person name="Usai G."/>
            <person name="Natali L."/>
            <person name="Bassil N."/>
            <person name="Fernandez G.E."/>
            <person name="Lomsadze A."/>
            <person name="Armour M."/>
            <person name="Olukolu B."/>
            <person name="Poorten T."/>
            <person name="Britton C."/>
            <person name="Davik J."/>
            <person name="Ashrafi H."/>
            <person name="Aiden E.L."/>
            <person name="Borodovsky M."/>
            <person name="Worthington M."/>
        </authorList>
    </citation>
    <scope>NUCLEOTIDE SEQUENCE [LARGE SCALE GENOMIC DNA]</scope>
    <source>
        <strain evidence="2">PI 553951</strain>
    </source>
</reference>
<keyword evidence="3" id="KW-1185">Reference proteome</keyword>
<feature type="region of interest" description="Disordered" evidence="1">
    <location>
        <begin position="69"/>
        <end position="115"/>
    </location>
</feature>
<evidence type="ECO:0000256" key="1">
    <source>
        <dbReference type="SAM" id="MobiDB-lite"/>
    </source>
</evidence>
<accession>A0AAW1XX57</accession>
<sequence>MAATSTAVVVWAGIGDGVGELLAARVGQGSREGTAAMRRGWARGQTDWARENRFGAAAGLTPVMATRAKDGGGEKTVRAAHGQSRCGNELGRAQRRRGTRESNSESTTTLGSRRW</sequence>
<feature type="compositionally biased region" description="Polar residues" evidence="1">
    <location>
        <begin position="104"/>
        <end position="115"/>
    </location>
</feature>
<name>A0AAW1XX57_RUBAR</name>
<protein>
    <submittedName>
        <fullName evidence="2">Uncharacterized protein</fullName>
    </submittedName>
</protein>
<evidence type="ECO:0000313" key="2">
    <source>
        <dbReference type="EMBL" id="KAK9940826.1"/>
    </source>
</evidence>
<proteinExistence type="predicted"/>
<evidence type="ECO:0000313" key="3">
    <source>
        <dbReference type="Proteomes" id="UP001457282"/>
    </source>
</evidence>